<keyword evidence="3" id="KW-1185">Reference proteome</keyword>
<organism evidence="2 3">
    <name type="scientific">Streptomyces boetiae</name>
    <dbReference type="NCBI Taxonomy" id="3075541"/>
    <lineage>
        <taxon>Bacteria</taxon>
        <taxon>Bacillati</taxon>
        <taxon>Actinomycetota</taxon>
        <taxon>Actinomycetes</taxon>
        <taxon>Kitasatosporales</taxon>
        <taxon>Streptomycetaceae</taxon>
        <taxon>Streptomyces</taxon>
    </lineage>
</organism>
<reference evidence="3" key="1">
    <citation type="submission" date="2023-07" db="EMBL/GenBank/DDBJ databases">
        <title>30 novel species of actinomycetes from the DSMZ collection.</title>
        <authorList>
            <person name="Nouioui I."/>
        </authorList>
    </citation>
    <scope>NUCLEOTIDE SEQUENCE [LARGE SCALE GENOMIC DNA]</scope>
    <source>
        <strain evidence="3">DSM 44917</strain>
    </source>
</reference>
<comment type="caution">
    <text evidence="2">The sequence shown here is derived from an EMBL/GenBank/DDBJ whole genome shotgun (WGS) entry which is preliminary data.</text>
</comment>
<feature type="transmembrane region" description="Helical" evidence="1">
    <location>
        <begin position="22"/>
        <end position="42"/>
    </location>
</feature>
<name>A0ABU2LG01_9ACTN</name>
<keyword evidence="1" id="KW-0812">Transmembrane</keyword>
<sequence length="267" mass="28610">MRNPSCETAAERVRRARARADAVTYAVAGVATASSLVGMWPVTHAAVLAARIPGPLVTPVAVLTLGLQEGTVVACAIRARANVLERGETGVDGVALWVAVSLSSFVSAAEAAFAAPATASRGEQAVTVLVRLAAPVVAGWLWERGLAPGRRAVRGDLPCVLAAVRQRLRAHALSWAGTADADDLGRRRAAARAARLSDRLCGADENALTRRQRRLLRRLRRALRAWGVAHTQRGRPPVPAGRRPGEWHQMLDPVIWQERAWSGRQHA</sequence>
<keyword evidence="1" id="KW-0472">Membrane</keyword>
<evidence type="ECO:0000313" key="2">
    <source>
        <dbReference type="EMBL" id="MDT0310517.1"/>
    </source>
</evidence>
<accession>A0ABU2LG01</accession>
<evidence type="ECO:0000256" key="1">
    <source>
        <dbReference type="SAM" id="Phobius"/>
    </source>
</evidence>
<dbReference type="EMBL" id="JAVREN010000076">
    <property type="protein sequence ID" value="MDT0310517.1"/>
    <property type="molecule type" value="Genomic_DNA"/>
</dbReference>
<dbReference type="RefSeq" id="WP_311633483.1">
    <property type="nucleotide sequence ID" value="NZ_JAVREN010000076.1"/>
</dbReference>
<dbReference type="Proteomes" id="UP001183388">
    <property type="component" value="Unassembled WGS sequence"/>
</dbReference>
<evidence type="ECO:0000313" key="3">
    <source>
        <dbReference type="Proteomes" id="UP001183388"/>
    </source>
</evidence>
<evidence type="ECO:0008006" key="4">
    <source>
        <dbReference type="Google" id="ProtNLM"/>
    </source>
</evidence>
<gene>
    <name evidence="2" type="ORF">RM780_26745</name>
</gene>
<protein>
    <recommendedName>
        <fullName evidence="4">Integral membrane protein</fullName>
    </recommendedName>
</protein>
<proteinExistence type="predicted"/>
<keyword evidence="1" id="KW-1133">Transmembrane helix</keyword>